<name>A0A1I2LQX2_9CLOT</name>
<dbReference type="SUPFAM" id="SSF74650">
    <property type="entry name" value="Galactose mutarotase-like"/>
    <property type="match status" value="1"/>
</dbReference>
<dbReference type="STRING" id="1529.SAMN04487885_11183"/>
<feature type="domain" description="Beta galactosidase small chain/" evidence="9">
    <location>
        <begin position="730"/>
        <end position="999"/>
    </location>
</feature>
<dbReference type="InterPro" id="IPR011013">
    <property type="entry name" value="Gal_mutarotase_sf_dom"/>
</dbReference>
<gene>
    <name evidence="10" type="ORF">DBY38_11850</name>
    <name evidence="11" type="ORF">SAMN04487885_11183</name>
</gene>
<dbReference type="InterPro" id="IPR014718">
    <property type="entry name" value="GH-type_carb-bd"/>
</dbReference>
<dbReference type="SUPFAM" id="SSF51445">
    <property type="entry name" value="(Trans)glycosidases"/>
    <property type="match status" value="1"/>
</dbReference>
<organism evidence="11 12">
    <name type="scientific">Clostridium cadaveris</name>
    <dbReference type="NCBI Taxonomy" id="1529"/>
    <lineage>
        <taxon>Bacteria</taxon>
        <taxon>Bacillati</taxon>
        <taxon>Bacillota</taxon>
        <taxon>Clostridia</taxon>
        <taxon>Eubacteriales</taxon>
        <taxon>Clostridiaceae</taxon>
        <taxon>Clostridium</taxon>
    </lineage>
</organism>
<protein>
    <recommendedName>
        <fullName evidence="4 8">Beta-galactosidase</fullName>
        <ecNumber evidence="3 8">3.2.1.23</ecNumber>
    </recommendedName>
    <alternativeName>
        <fullName evidence="7 8">Lactase</fullName>
    </alternativeName>
</protein>
<evidence type="ECO:0000256" key="1">
    <source>
        <dbReference type="ARBA" id="ARBA00001412"/>
    </source>
</evidence>
<dbReference type="Pfam" id="PF02837">
    <property type="entry name" value="Glyco_hydro_2_N"/>
    <property type="match status" value="1"/>
</dbReference>
<dbReference type="InterPro" id="IPR004199">
    <property type="entry name" value="B-gal_small/dom_5"/>
</dbReference>
<dbReference type="SUPFAM" id="SSF49303">
    <property type="entry name" value="beta-Galactosidase/glucuronidase domain"/>
    <property type="match status" value="2"/>
</dbReference>
<dbReference type="GO" id="GO:0004565">
    <property type="term" value="F:beta-galactosidase activity"/>
    <property type="evidence" value="ECO:0007669"/>
    <property type="project" value="UniProtKB-EC"/>
</dbReference>
<evidence type="ECO:0000256" key="8">
    <source>
        <dbReference type="RuleBase" id="RU361154"/>
    </source>
</evidence>
<evidence type="ECO:0000313" key="11">
    <source>
        <dbReference type="EMBL" id="SFF81665.1"/>
    </source>
</evidence>
<dbReference type="Gene3D" id="2.60.120.260">
    <property type="entry name" value="Galactose-binding domain-like"/>
    <property type="match status" value="1"/>
</dbReference>
<evidence type="ECO:0000256" key="5">
    <source>
        <dbReference type="ARBA" id="ARBA00022801"/>
    </source>
</evidence>
<dbReference type="Proteomes" id="UP000182135">
    <property type="component" value="Unassembled WGS sequence"/>
</dbReference>
<evidence type="ECO:0000256" key="7">
    <source>
        <dbReference type="ARBA" id="ARBA00032230"/>
    </source>
</evidence>
<reference evidence="11 12" key="1">
    <citation type="submission" date="2016-10" db="EMBL/GenBank/DDBJ databases">
        <authorList>
            <person name="de Groot N.N."/>
        </authorList>
    </citation>
    <scope>NUCLEOTIDE SEQUENCE [LARGE SCALE GENOMIC DNA]</scope>
    <source>
        <strain evidence="11 12">NLAE-zl-G419</strain>
    </source>
</reference>
<dbReference type="PRINTS" id="PR00132">
    <property type="entry name" value="GLHYDRLASE2"/>
</dbReference>
<dbReference type="Pfam" id="PF16353">
    <property type="entry name" value="LacZ_4"/>
    <property type="match status" value="1"/>
</dbReference>
<dbReference type="InterPro" id="IPR023232">
    <property type="entry name" value="Glyco_hydro_2_AS"/>
</dbReference>
<evidence type="ECO:0000256" key="4">
    <source>
        <dbReference type="ARBA" id="ARBA00013303"/>
    </source>
</evidence>
<comment type="catalytic activity">
    <reaction evidence="1 8">
        <text>Hydrolysis of terminal non-reducing beta-D-galactose residues in beta-D-galactosides.</text>
        <dbReference type="EC" id="3.2.1.23"/>
    </reaction>
</comment>
<dbReference type="Gene3D" id="2.60.40.10">
    <property type="entry name" value="Immunoglobulins"/>
    <property type="match status" value="2"/>
</dbReference>
<keyword evidence="6 8" id="KW-0326">Glycosidase</keyword>
<evidence type="ECO:0000313" key="12">
    <source>
        <dbReference type="Proteomes" id="UP000182135"/>
    </source>
</evidence>
<dbReference type="Pfam" id="PF02929">
    <property type="entry name" value="Bgal_small_N"/>
    <property type="match status" value="1"/>
</dbReference>
<dbReference type="OrthoDB" id="9762066at2"/>
<dbReference type="InterPro" id="IPR008979">
    <property type="entry name" value="Galactose-bd-like_sf"/>
</dbReference>
<dbReference type="InterPro" id="IPR006101">
    <property type="entry name" value="Glyco_hydro_2"/>
</dbReference>
<dbReference type="SUPFAM" id="SSF49785">
    <property type="entry name" value="Galactose-binding domain-like"/>
    <property type="match status" value="1"/>
</dbReference>
<dbReference type="PANTHER" id="PTHR46323">
    <property type="entry name" value="BETA-GALACTOSIDASE"/>
    <property type="match status" value="1"/>
</dbReference>
<dbReference type="EMBL" id="QAMZ01000051">
    <property type="protein sequence ID" value="PWL52258.1"/>
    <property type="molecule type" value="Genomic_DNA"/>
</dbReference>
<dbReference type="InterPro" id="IPR013783">
    <property type="entry name" value="Ig-like_fold"/>
</dbReference>
<reference evidence="10 13" key="2">
    <citation type="submission" date="2018-03" db="EMBL/GenBank/DDBJ databases">
        <title>The uncultured portion of the human microbiome is neutrally assembled.</title>
        <authorList>
            <person name="Jeraldo P."/>
            <person name="Boardman L."/>
            <person name="White B.A."/>
            <person name="Nelson H."/>
            <person name="Goldenfeld N."/>
            <person name="Chia N."/>
        </authorList>
    </citation>
    <scope>NUCLEOTIDE SEQUENCE [LARGE SCALE GENOMIC DNA]</scope>
    <source>
        <strain evidence="10">CIM:MAG 903</strain>
    </source>
</reference>
<sequence>MNFYQEDFQNLNVLERNRMEPRAYFYDYKSYEDALTFNKTKSIGYKNLNGKWKFSFSKNPYRGPKDFEKEEFNDETWDSIKVPGYWQLQGYGHPHYTDDMYIFPVNPPKVPTTENETGFYRRTMYIDGEWLKDQVILRFEGVDSAYHLWVNGEAVGYSEGSRLPSEFDITTYVKEGKNVIALKVYRWCSGSYLEDQDMWWLSGIFRDVSILRRPKTQIRDYFAKGILDETYENGILDLEIEVQFDDESEDSLNIEIKLLDENNKVIEERKTPVEEKLYQALIIPKVKKWSAETPNLYKLLIALKNGNKIIDVIPQRIGFRKVEMKDGLLLLNGKNILFKGVNLHDHHETLGRIYPKELMIKDIKLMKQNNINAVRCSHYPKSPEFYDLCDQYGLYVMDETDLETHGFQYIGNISTISDDKEWKKAYVDRACRMVERDKNYTSIIMWSLGNESGFGCNFRAMAEYCHEKDDSRPVHYEEDRNAEVADVISTMYSSVEKMIEHAEKDLGKPHILCEYAHAMGNGPGGLREYQDLFYKYKRLQGGFVWEWLEHGIKQTNENGESYYAYGGDFGDYPNNSNFVVDGLVHADRRPTPGLIEYKKVIEPLTISMEDLAKGIFVLKNLYDFIDLRHLEVSYSILCDERVIYHNVKSLPVIKPYDKGIMVLEYDKPEILEENSTYYLNTEFILKNSTTWADKGHCVAKEQFQLPWKNEVDIVPSKGHMTVIEEDNFIYIEGEEFKVEFDLIKGELCKWSYNEVDILEQGPKFNLWRATIDNDMYAVKKWKAAHLNLCREYVESSAWTEEENCITVNINTYFAPPAYFYGYKLSYEYKVYGDGHIKINLKGIPKGEFPEMLPRIGVKLNVNKELSNVTWHGRGPGECYCDSKEANFYGVYKENVENLYTDYVYPQSNGNRTDVKWVALNEDSGIGFMVKGNKLEFSASYYAEEDLDKAIHTYELKKRDFITLNLDYEQNGLGSNSCGQAQLPQYRVEAKEFVFSIVLKAFDNNVESAVEANKNILNP</sequence>
<dbReference type="FunFam" id="3.20.20.80:FF:000018">
    <property type="entry name" value="Beta-galactosidase"/>
    <property type="match status" value="1"/>
</dbReference>
<dbReference type="Gene3D" id="2.70.98.10">
    <property type="match status" value="1"/>
</dbReference>
<evidence type="ECO:0000256" key="2">
    <source>
        <dbReference type="ARBA" id="ARBA00007401"/>
    </source>
</evidence>
<dbReference type="Gene3D" id="3.20.20.80">
    <property type="entry name" value="Glycosidases"/>
    <property type="match status" value="1"/>
</dbReference>
<dbReference type="AlphaFoldDB" id="A0A1I2LQX2"/>
<keyword evidence="12" id="KW-1185">Reference proteome</keyword>
<dbReference type="PROSITE" id="PS00608">
    <property type="entry name" value="GLYCOSYL_HYDROL_F2_2"/>
    <property type="match status" value="1"/>
</dbReference>
<dbReference type="InterPro" id="IPR032312">
    <property type="entry name" value="LacZ_4"/>
</dbReference>
<keyword evidence="5 8" id="KW-0378">Hydrolase</keyword>
<evidence type="ECO:0000313" key="13">
    <source>
        <dbReference type="Proteomes" id="UP000246114"/>
    </source>
</evidence>
<dbReference type="SMART" id="SM01038">
    <property type="entry name" value="Bgal_small_N"/>
    <property type="match status" value="1"/>
</dbReference>
<dbReference type="GO" id="GO:0005990">
    <property type="term" value="P:lactose catabolic process"/>
    <property type="evidence" value="ECO:0007669"/>
    <property type="project" value="TreeGrafter"/>
</dbReference>
<dbReference type="Pfam" id="PF02836">
    <property type="entry name" value="Glyco_hydro_2_C"/>
    <property type="match status" value="1"/>
</dbReference>
<dbReference type="EMBL" id="FOOE01000011">
    <property type="protein sequence ID" value="SFF81665.1"/>
    <property type="molecule type" value="Genomic_DNA"/>
</dbReference>
<accession>A0A1I2LQX2</accession>
<dbReference type="GO" id="GO:0030246">
    <property type="term" value="F:carbohydrate binding"/>
    <property type="evidence" value="ECO:0007669"/>
    <property type="project" value="InterPro"/>
</dbReference>
<dbReference type="Pfam" id="PF00703">
    <property type="entry name" value="Glyco_hydro_2"/>
    <property type="match status" value="1"/>
</dbReference>
<dbReference type="GO" id="GO:0009341">
    <property type="term" value="C:beta-galactosidase complex"/>
    <property type="evidence" value="ECO:0007669"/>
    <property type="project" value="InterPro"/>
</dbReference>
<dbReference type="PROSITE" id="PS00719">
    <property type="entry name" value="GLYCOSYL_HYDROL_F2_1"/>
    <property type="match status" value="1"/>
</dbReference>
<dbReference type="eggNOG" id="COG3250">
    <property type="taxonomic scope" value="Bacteria"/>
</dbReference>
<evidence type="ECO:0000256" key="6">
    <source>
        <dbReference type="ARBA" id="ARBA00023295"/>
    </source>
</evidence>
<evidence type="ECO:0000256" key="3">
    <source>
        <dbReference type="ARBA" id="ARBA00012756"/>
    </source>
</evidence>
<dbReference type="InterPro" id="IPR036156">
    <property type="entry name" value="Beta-gal/glucu_dom_sf"/>
</dbReference>
<evidence type="ECO:0000259" key="9">
    <source>
        <dbReference type="SMART" id="SM01038"/>
    </source>
</evidence>
<dbReference type="InterPro" id="IPR023230">
    <property type="entry name" value="Glyco_hydro_2_CS"/>
</dbReference>
<proteinExistence type="inferred from homology"/>
<evidence type="ECO:0000313" key="10">
    <source>
        <dbReference type="EMBL" id="PWL52258.1"/>
    </source>
</evidence>
<dbReference type="InterPro" id="IPR006104">
    <property type="entry name" value="Glyco_hydro_2_N"/>
</dbReference>
<dbReference type="Proteomes" id="UP000246114">
    <property type="component" value="Unassembled WGS sequence"/>
</dbReference>
<dbReference type="InterPro" id="IPR006103">
    <property type="entry name" value="Glyco_hydro_2_cat"/>
</dbReference>
<dbReference type="RefSeq" id="WP_074845473.1">
    <property type="nucleotide sequence ID" value="NZ_FOOE01000011.1"/>
</dbReference>
<dbReference type="InterPro" id="IPR006102">
    <property type="entry name" value="Ig-like_GH2"/>
</dbReference>
<dbReference type="InterPro" id="IPR050347">
    <property type="entry name" value="Bact_Beta-galactosidase"/>
</dbReference>
<dbReference type="EC" id="3.2.1.23" evidence="3 8"/>
<comment type="similarity">
    <text evidence="2 8">Belongs to the glycosyl hydrolase 2 family.</text>
</comment>
<dbReference type="PANTHER" id="PTHR46323:SF2">
    <property type="entry name" value="BETA-GALACTOSIDASE"/>
    <property type="match status" value="1"/>
</dbReference>
<dbReference type="InterPro" id="IPR017853">
    <property type="entry name" value="GH"/>
</dbReference>